<evidence type="ECO:0000313" key="1">
    <source>
        <dbReference type="EMBL" id="KAJ8124312.1"/>
    </source>
</evidence>
<name>A0ACC2J9Y4_9PEZI</name>
<sequence>MRWRAYDRSLSVALAVLDLIVVLANEADATSVSVERATLDPNTFALGMGYLDPLGIASNTAEGVLATGLQFRHTAEAHSRTKGRAVTPLRRSHGVDWVREYRSRLAADGDTQVDRLRET</sequence>
<protein>
    <submittedName>
        <fullName evidence="1">Uncharacterized protein</fullName>
    </submittedName>
</protein>
<proteinExistence type="predicted"/>
<accession>A0ACC2J9Y4</accession>
<dbReference type="Proteomes" id="UP001153332">
    <property type="component" value="Unassembled WGS sequence"/>
</dbReference>
<evidence type="ECO:0000313" key="2">
    <source>
        <dbReference type="Proteomes" id="UP001153332"/>
    </source>
</evidence>
<comment type="caution">
    <text evidence="1">The sequence shown here is derived from an EMBL/GenBank/DDBJ whole genome shotgun (WGS) entry which is preliminary data.</text>
</comment>
<organism evidence="1 2">
    <name type="scientific">Lasiodiplodia mahajangana</name>
    <dbReference type="NCBI Taxonomy" id="1108764"/>
    <lineage>
        <taxon>Eukaryota</taxon>
        <taxon>Fungi</taxon>
        <taxon>Dikarya</taxon>
        <taxon>Ascomycota</taxon>
        <taxon>Pezizomycotina</taxon>
        <taxon>Dothideomycetes</taxon>
        <taxon>Dothideomycetes incertae sedis</taxon>
        <taxon>Botryosphaeriales</taxon>
        <taxon>Botryosphaeriaceae</taxon>
        <taxon>Lasiodiplodia</taxon>
    </lineage>
</organism>
<dbReference type="EMBL" id="JAPUUL010003123">
    <property type="protein sequence ID" value="KAJ8124312.1"/>
    <property type="molecule type" value="Genomic_DNA"/>
</dbReference>
<gene>
    <name evidence="1" type="ORF">O1611_g9330</name>
</gene>
<reference evidence="1" key="1">
    <citation type="submission" date="2022-12" db="EMBL/GenBank/DDBJ databases">
        <title>Genome Sequence of Lasiodiplodia mahajangana.</title>
        <authorList>
            <person name="Buettner E."/>
        </authorList>
    </citation>
    <scope>NUCLEOTIDE SEQUENCE</scope>
    <source>
        <strain evidence="1">VT137</strain>
    </source>
</reference>
<keyword evidence="2" id="KW-1185">Reference proteome</keyword>